<reference evidence="1" key="1">
    <citation type="submission" date="2023-12" db="EMBL/GenBank/DDBJ databases">
        <title>Genome assembly of Anisodus tanguticus.</title>
        <authorList>
            <person name="Wang Y.-J."/>
        </authorList>
    </citation>
    <scope>NUCLEOTIDE SEQUENCE</scope>
    <source>
        <strain evidence="1">KB-2021</strain>
        <tissue evidence="1">Leaf</tissue>
    </source>
</reference>
<protein>
    <submittedName>
        <fullName evidence="1">Uncharacterized protein</fullName>
    </submittedName>
</protein>
<evidence type="ECO:0000313" key="2">
    <source>
        <dbReference type="Proteomes" id="UP001291623"/>
    </source>
</evidence>
<gene>
    <name evidence="1" type="ORF">RND71_037018</name>
</gene>
<dbReference type="Proteomes" id="UP001291623">
    <property type="component" value="Unassembled WGS sequence"/>
</dbReference>
<evidence type="ECO:0000313" key="1">
    <source>
        <dbReference type="EMBL" id="KAK4343924.1"/>
    </source>
</evidence>
<name>A0AAE1R388_9SOLA</name>
<comment type="caution">
    <text evidence="1">The sequence shown here is derived from an EMBL/GenBank/DDBJ whole genome shotgun (WGS) entry which is preliminary data.</text>
</comment>
<sequence>MATVIWLRSSLPELSSSKALMLANPMLDSCCIHGSPDFHISTTLDLTSLWQWNVKDTPRTSYTEKCSARYTTISHVCNVINVST</sequence>
<proteinExistence type="predicted"/>
<dbReference type="AlphaFoldDB" id="A0AAE1R388"/>
<keyword evidence="2" id="KW-1185">Reference proteome</keyword>
<organism evidence="1 2">
    <name type="scientific">Anisodus tanguticus</name>
    <dbReference type="NCBI Taxonomy" id="243964"/>
    <lineage>
        <taxon>Eukaryota</taxon>
        <taxon>Viridiplantae</taxon>
        <taxon>Streptophyta</taxon>
        <taxon>Embryophyta</taxon>
        <taxon>Tracheophyta</taxon>
        <taxon>Spermatophyta</taxon>
        <taxon>Magnoliopsida</taxon>
        <taxon>eudicotyledons</taxon>
        <taxon>Gunneridae</taxon>
        <taxon>Pentapetalae</taxon>
        <taxon>asterids</taxon>
        <taxon>lamiids</taxon>
        <taxon>Solanales</taxon>
        <taxon>Solanaceae</taxon>
        <taxon>Solanoideae</taxon>
        <taxon>Hyoscyameae</taxon>
        <taxon>Anisodus</taxon>
    </lineage>
</organism>
<dbReference type="EMBL" id="JAVYJV010000020">
    <property type="protein sequence ID" value="KAK4343924.1"/>
    <property type="molecule type" value="Genomic_DNA"/>
</dbReference>
<accession>A0AAE1R388</accession>